<dbReference type="SUPFAM" id="SSF52540">
    <property type="entry name" value="P-loop containing nucleoside triphosphate hydrolases"/>
    <property type="match status" value="1"/>
</dbReference>
<dbReference type="PROSITE" id="PS50893">
    <property type="entry name" value="ABC_TRANSPORTER_2"/>
    <property type="match status" value="1"/>
</dbReference>
<evidence type="ECO:0000259" key="13">
    <source>
        <dbReference type="PROSITE" id="PS50929"/>
    </source>
</evidence>
<dbReference type="Gene3D" id="3.90.70.10">
    <property type="entry name" value="Cysteine proteinases"/>
    <property type="match status" value="1"/>
</dbReference>
<keyword evidence="6" id="KW-0378">Hydrolase</keyword>
<evidence type="ECO:0000256" key="6">
    <source>
        <dbReference type="ARBA" id="ARBA00022801"/>
    </source>
</evidence>
<dbReference type="PROSITE" id="PS00211">
    <property type="entry name" value="ABC_TRANSPORTER_1"/>
    <property type="match status" value="1"/>
</dbReference>
<keyword evidence="2" id="KW-0813">Transport</keyword>
<feature type="transmembrane region" description="Helical" evidence="11">
    <location>
        <begin position="199"/>
        <end position="220"/>
    </location>
</feature>
<feature type="transmembrane region" description="Helical" evidence="11">
    <location>
        <begin position="273"/>
        <end position="296"/>
    </location>
</feature>
<feature type="transmembrane region" description="Helical" evidence="11">
    <location>
        <begin position="388"/>
        <end position="410"/>
    </location>
</feature>
<dbReference type="Gene3D" id="1.20.1560.10">
    <property type="entry name" value="ABC transporter type 1, transmembrane domain"/>
    <property type="match status" value="1"/>
</dbReference>
<keyword evidence="10 11" id="KW-0472">Membrane</keyword>
<dbReference type="GO" id="GO:0016887">
    <property type="term" value="F:ATP hydrolysis activity"/>
    <property type="evidence" value="ECO:0007669"/>
    <property type="project" value="InterPro"/>
</dbReference>
<feature type="domain" description="ABC transporter" evidence="12">
    <location>
        <begin position="482"/>
        <end position="716"/>
    </location>
</feature>
<evidence type="ECO:0000256" key="10">
    <source>
        <dbReference type="ARBA" id="ARBA00023136"/>
    </source>
</evidence>
<dbReference type="OrthoDB" id="437054at2"/>
<sequence length="716" mass="79381">MKIQFVKQHSEEDCGAACLATISKYYGHTFTLNRIREAVGTGQSGTTLLGLKRGAETLGFKANPVKTSAEILDRINEAPLPAIIHWQGNHWVVLYGKKGKDFLIADPGIGIRHLSKKDLIDGWKDWLILLLEPDPIRFFDQESDKAGGFWRFFRRVWIYRAILAQALPLNVILGLLSLASPFLLQILTDDVLVRGDTKLLTTVAISVVVMNFISNSLSFVQSNLIANFAQRLQLGLVLDFGRQILRLPLSYYEARRSGEIVSRLQDIEQINQLVAQLVVTLPSRFFIALISLGFMIFYSWKLTGIALLISVSMTLSTIIFQPTLQQKTRELLVQEAETQGVLVETFKGALTLKTTTSAPQFLDELESRFIRLANLTFRTIQIGIINNTFSGFISAIGGVILLWFGGYLVIEPAENLSIGKLLAFNSMNGNLLGLIGTVIGFVEEFTRAKTATQRLTEVIDATPENENDGKKPFAKISENADIVCTNVNFHYAGRIDLLEDFSLTIPGGKVVALIGKSGCGKSTLSKLIAGLYPLQSGNIQIGLYNLQDLSLECLRQQVVLVPQDAHFWSRSIIENFRLGAPYVTFEQIVQACQISGADEFINKLPETYQTILGEFGANISGGQRQRLAIARAIVTEPPILILDESTGGLDPVSEAQVLKQLFKYRQGKTTILITHRPHVINRADWIVLIDQGKLKLTGSLADLRNQPGDHLDFVIP</sequence>
<dbReference type="SMART" id="SM00382">
    <property type="entry name" value="AAA"/>
    <property type="match status" value="1"/>
</dbReference>
<dbReference type="InterPro" id="IPR011527">
    <property type="entry name" value="ABC1_TM_dom"/>
</dbReference>
<dbReference type="RefSeq" id="WP_096666441.1">
    <property type="nucleotide sequence ID" value="NZ_AP018316.1"/>
</dbReference>
<dbReference type="InterPro" id="IPR027417">
    <property type="entry name" value="P-loop_NTPase"/>
</dbReference>
<dbReference type="PANTHER" id="PTHR43394">
    <property type="entry name" value="ATP-DEPENDENT PERMEASE MDL1, MITOCHONDRIAL"/>
    <property type="match status" value="1"/>
</dbReference>
<dbReference type="CDD" id="cd02418">
    <property type="entry name" value="Peptidase_C39B"/>
    <property type="match status" value="1"/>
</dbReference>
<keyword evidence="9 11" id="KW-1133">Transmembrane helix</keyword>
<dbReference type="InterPro" id="IPR005074">
    <property type="entry name" value="Peptidase_C39"/>
</dbReference>
<dbReference type="SUPFAM" id="SSF90123">
    <property type="entry name" value="ABC transporter transmembrane region"/>
    <property type="match status" value="1"/>
</dbReference>
<dbReference type="KEGG" id="dcm:NIES806_17840"/>
<dbReference type="FunFam" id="3.40.50.300:FF:000299">
    <property type="entry name" value="ABC transporter ATP-binding protein/permease"/>
    <property type="match status" value="1"/>
</dbReference>
<evidence type="ECO:0000256" key="5">
    <source>
        <dbReference type="ARBA" id="ARBA00022741"/>
    </source>
</evidence>
<feature type="transmembrane region" description="Helical" evidence="11">
    <location>
        <begin position="302"/>
        <end position="320"/>
    </location>
</feature>
<evidence type="ECO:0000256" key="9">
    <source>
        <dbReference type="ARBA" id="ARBA00022989"/>
    </source>
</evidence>
<dbReference type="PANTHER" id="PTHR43394:SF1">
    <property type="entry name" value="ATP-BINDING CASSETTE SUB-FAMILY B MEMBER 10, MITOCHONDRIAL"/>
    <property type="match status" value="1"/>
</dbReference>
<feature type="transmembrane region" description="Helical" evidence="11">
    <location>
        <begin position="157"/>
        <end position="179"/>
    </location>
</feature>
<dbReference type="AlphaFoldDB" id="A0A1Z4V219"/>
<dbReference type="InterPro" id="IPR003593">
    <property type="entry name" value="AAA+_ATPase"/>
</dbReference>
<evidence type="ECO:0000256" key="3">
    <source>
        <dbReference type="ARBA" id="ARBA00022475"/>
    </source>
</evidence>
<evidence type="ECO:0000256" key="7">
    <source>
        <dbReference type="ARBA" id="ARBA00022807"/>
    </source>
</evidence>
<evidence type="ECO:0000256" key="8">
    <source>
        <dbReference type="ARBA" id="ARBA00022840"/>
    </source>
</evidence>
<keyword evidence="7" id="KW-0788">Thiol protease</keyword>
<evidence type="ECO:0000256" key="11">
    <source>
        <dbReference type="SAM" id="Phobius"/>
    </source>
</evidence>
<dbReference type="GO" id="GO:0008234">
    <property type="term" value="F:cysteine-type peptidase activity"/>
    <property type="evidence" value="ECO:0007669"/>
    <property type="project" value="UniProtKB-KW"/>
</dbReference>
<accession>A0A1Z4V219</accession>
<keyword evidence="4 11" id="KW-0812">Transmembrane</keyword>
<dbReference type="InterPro" id="IPR003439">
    <property type="entry name" value="ABC_transporter-like_ATP-bd"/>
</dbReference>
<keyword evidence="8 15" id="KW-0067">ATP-binding</keyword>
<dbReference type="PROSITE" id="PS50990">
    <property type="entry name" value="PEPTIDASE_C39"/>
    <property type="match status" value="1"/>
</dbReference>
<dbReference type="EMBL" id="AP018316">
    <property type="protein sequence ID" value="BAZ85581.1"/>
    <property type="molecule type" value="Genomic_DNA"/>
</dbReference>
<evidence type="ECO:0000313" key="15">
    <source>
        <dbReference type="EMBL" id="BAZ85581.1"/>
    </source>
</evidence>
<keyword evidence="16" id="KW-1185">Reference proteome</keyword>
<dbReference type="GO" id="GO:0005886">
    <property type="term" value="C:plasma membrane"/>
    <property type="evidence" value="ECO:0007669"/>
    <property type="project" value="UniProtKB-SubCell"/>
</dbReference>
<dbReference type="InterPro" id="IPR039421">
    <property type="entry name" value="Type_1_exporter"/>
</dbReference>
<comment type="subcellular location">
    <subcellularLocation>
        <location evidence="1">Cell membrane</location>
        <topology evidence="1">Multi-pass membrane protein</topology>
    </subcellularLocation>
</comment>
<dbReference type="Pfam" id="PF00664">
    <property type="entry name" value="ABC_membrane"/>
    <property type="match status" value="1"/>
</dbReference>
<organism evidence="15 16">
    <name type="scientific">Dolichospermum compactum NIES-806</name>
    <dbReference type="NCBI Taxonomy" id="1973481"/>
    <lineage>
        <taxon>Bacteria</taxon>
        <taxon>Bacillati</taxon>
        <taxon>Cyanobacteriota</taxon>
        <taxon>Cyanophyceae</taxon>
        <taxon>Nostocales</taxon>
        <taxon>Aphanizomenonaceae</taxon>
        <taxon>Dolichospermum</taxon>
        <taxon>Dolichospermum compactum</taxon>
    </lineage>
</organism>
<gene>
    <name evidence="15" type="ORF">NIES806_17840</name>
</gene>
<feature type="domain" description="ABC transmembrane type-1" evidence="13">
    <location>
        <begin position="166"/>
        <end position="447"/>
    </location>
</feature>
<evidence type="ECO:0000256" key="4">
    <source>
        <dbReference type="ARBA" id="ARBA00022692"/>
    </source>
</evidence>
<dbReference type="GO" id="GO:0015421">
    <property type="term" value="F:ABC-type oligopeptide transporter activity"/>
    <property type="evidence" value="ECO:0007669"/>
    <property type="project" value="TreeGrafter"/>
</dbReference>
<evidence type="ECO:0000256" key="1">
    <source>
        <dbReference type="ARBA" id="ARBA00004651"/>
    </source>
</evidence>
<dbReference type="Pfam" id="PF03412">
    <property type="entry name" value="Peptidase_C39"/>
    <property type="match status" value="1"/>
</dbReference>
<feature type="domain" description="Peptidase C39" evidence="14">
    <location>
        <begin position="8"/>
        <end position="130"/>
    </location>
</feature>
<keyword evidence="5" id="KW-0547">Nucleotide-binding</keyword>
<dbReference type="GO" id="GO:0005524">
    <property type="term" value="F:ATP binding"/>
    <property type="evidence" value="ECO:0007669"/>
    <property type="project" value="UniProtKB-KW"/>
</dbReference>
<keyword evidence="7" id="KW-0645">Protease</keyword>
<dbReference type="Pfam" id="PF00005">
    <property type="entry name" value="ABC_tran"/>
    <property type="match status" value="1"/>
</dbReference>
<evidence type="ECO:0000259" key="12">
    <source>
        <dbReference type="PROSITE" id="PS50893"/>
    </source>
</evidence>
<dbReference type="InterPro" id="IPR036640">
    <property type="entry name" value="ABC1_TM_sf"/>
</dbReference>
<protein>
    <submittedName>
        <fullName evidence="15">ABC transporter ATP-binding protein</fullName>
    </submittedName>
</protein>
<keyword evidence="3" id="KW-1003">Cell membrane</keyword>
<dbReference type="InterPro" id="IPR017871">
    <property type="entry name" value="ABC_transporter-like_CS"/>
</dbReference>
<reference evidence="15 16" key="1">
    <citation type="submission" date="2017-06" db="EMBL/GenBank/DDBJ databases">
        <title>Genome sequencing of cyanobaciteial culture collection at National Institute for Environmental Studies (NIES).</title>
        <authorList>
            <person name="Hirose Y."/>
            <person name="Shimura Y."/>
            <person name="Fujisawa T."/>
            <person name="Nakamura Y."/>
            <person name="Kawachi M."/>
        </authorList>
    </citation>
    <scope>NUCLEOTIDE SEQUENCE [LARGE SCALE GENOMIC DNA]</scope>
    <source>
        <strain evidence="15 16">NIES-806</strain>
    </source>
</reference>
<evidence type="ECO:0000313" key="16">
    <source>
        <dbReference type="Proteomes" id="UP000218702"/>
    </source>
</evidence>
<dbReference type="Proteomes" id="UP000218702">
    <property type="component" value="Chromosome"/>
</dbReference>
<evidence type="ECO:0000259" key="14">
    <source>
        <dbReference type="PROSITE" id="PS50990"/>
    </source>
</evidence>
<dbReference type="GO" id="GO:0006508">
    <property type="term" value="P:proteolysis"/>
    <property type="evidence" value="ECO:0007669"/>
    <property type="project" value="InterPro"/>
</dbReference>
<proteinExistence type="predicted"/>
<dbReference type="Gene3D" id="3.40.50.300">
    <property type="entry name" value="P-loop containing nucleotide triphosphate hydrolases"/>
    <property type="match status" value="1"/>
</dbReference>
<dbReference type="CDD" id="cd18570">
    <property type="entry name" value="ABC_6TM_PCAT1_LagD_like"/>
    <property type="match status" value="1"/>
</dbReference>
<name>A0A1Z4V219_9CYAN</name>
<evidence type="ECO:0000256" key="2">
    <source>
        <dbReference type="ARBA" id="ARBA00022448"/>
    </source>
</evidence>
<dbReference type="PROSITE" id="PS50929">
    <property type="entry name" value="ABC_TM1F"/>
    <property type="match status" value="1"/>
</dbReference>